<dbReference type="InterPro" id="IPR002885">
    <property type="entry name" value="PPR_rpt"/>
</dbReference>
<name>A0A1Q9C3W2_SYMMI</name>
<comment type="caution">
    <text evidence="4">The sequence shown here is derived from an EMBL/GenBank/DDBJ whole genome shotgun (WGS) entry which is preliminary data.</text>
</comment>
<dbReference type="Pfam" id="PF13812">
    <property type="entry name" value="PPR_3"/>
    <property type="match status" value="1"/>
</dbReference>
<dbReference type="EMBL" id="LSRX01001737">
    <property type="protein sequence ID" value="OLP77613.1"/>
    <property type="molecule type" value="Genomic_DNA"/>
</dbReference>
<dbReference type="GO" id="GO:0003723">
    <property type="term" value="F:RNA binding"/>
    <property type="evidence" value="ECO:0007669"/>
    <property type="project" value="InterPro"/>
</dbReference>
<dbReference type="OrthoDB" id="424794at2759"/>
<proteinExistence type="predicted"/>
<evidence type="ECO:0000313" key="5">
    <source>
        <dbReference type="Proteomes" id="UP000186817"/>
    </source>
</evidence>
<keyword evidence="1" id="KW-0677">Repeat</keyword>
<dbReference type="GO" id="GO:0001522">
    <property type="term" value="P:pseudouridine synthesis"/>
    <property type="evidence" value="ECO:0007669"/>
    <property type="project" value="InterPro"/>
</dbReference>
<feature type="repeat" description="PPR" evidence="2">
    <location>
        <begin position="86"/>
        <end position="120"/>
    </location>
</feature>
<dbReference type="PANTHER" id="PTHR47447:SF17">
    <property type="entry name" value="OS12G0638900 PROTEIN"/>
    <property type="match status" value="1"/>
</dbReference>
<dbReference type="AlphaFoldDB" id="A0A1Q9C3W2"/>
<dbReference type="SUPFAM" id="SSF55120">
    <property type="entry name" value="Pseudouridine synthase"/>
    <property type="match status" value="1"/>
</dbReference>
<feature type="repeat" description="PPR" evidence="2">
    <location>
        <begin position="121"/>
        <end position="155"/>
    </location>
</feature>
<evidence type="ECO:0000256" key="1">
    <source>
        <dbReference type="ARBA" id="ARBA00022737"/>
    </source>
</evidence>
<keyword evidence="5" id="KW-1185">Reference proteome</keyword>
<dbReference type="PROSITE" id="PS51375">
    <property type="entry name" value="PPR"/>
    <property type="match status" value="2"/>
</dbReference>
<protein>
    <submittedName>
        <fullName evidence="4">Pentatricopeptide repeat-containing protein, chloroplastic</fullName>
    </submittedName>
</protein>
<dbReference type="OMA" id="AGACEKS"/>
<dbReference type="GO" id="GO:0009982">
    <property type="term" value="F:pseudouridine synthase activity"/>
    <property type="evidence" value="ECO:0007669"/>
    <property type="project" value="InterPro"/>
</dbReference>
<evidence type="ECO:0000256" key="3">
    <source>
        <dbReference type="SAM" id="MobiDB-lite"/>
    </source>
</evidence>
<dbReference type="PANTHER" id="PTHR47447">
    <property type="entry name" value="OS03G0856100 PROTEIN"/>
    <property type="match status" value="1"/>
</dbReference>
<gene>
    <name evidence="4" type="ORF">AK812_SmicGene42310</name>
</gene>
<feature type="region of interest" description="Disordered" evidence="3">
    <location>
        <begin position="1"/>
        <end position="28"/>
    </location>
</feature>
<sequence>MLCSTPSLPAAAMPGSDPGAKPLRMDRQKMPPDTISWTAAMGACVKEAWLQGYCFNAVASACEKGDRWDVALSVLAMMNVRRLPPEIVTYNAAMASCKRNGLWEVALQLMEQSKATSQLPDVISFNCLIGTCHLAGRWDLSLHFLSAMQPSALAPDRSSYTEAAGACEKSSQWQHALEVLSSALSQQLVPDGTCVGAVAGALRSAKGEDAALGVLQQLRKRWSPQNAEPENFGGGIPVIAKRPGVLVVSKPEGLSTEDMLERLFGNRWPTVVQTVSRLDYPTSGVLPIALGPEGSAECSWLQAEGGVGDEGTITKPLRTVGVGSLRTEVSPSGRYARTGYRILRRFPGSVGSALEPKLLLAMPETGRTH</sequence>
<reference evidence="4 5" key="1">
    <citation type="submission" date="2016-02" db="EMBL/GenBank/DDBJ databases">
        <title>Genome analysis of coral dinoflagellate symbionts highlights evolutionary adaptations to a symbiotic lifestyle.</title>
        <authorList>
            <person name="Aranda M."/>
            <person name="Li Y."/>
            <person name="Liew Y.J."/>
            <person name="Baumgarten S."/>
            <person name="Simakov O."/>
            <person name="Wilson M."/>
            <person name="Piel J."/>
            <person name="Ashoor H."/>
            <person name="Bougouffa S."/>
            <person name="Bajic V.B."/>
            <person name="Ryu T."/>
            <person name="Ravasi T."/>
            <person name="Bayer T."/>
            <person name="Micklem G."/>
            <person name="Kim H."/>
            <person name="Bhak J."/>
            <person name="Lajeunesse T.C."/>
            <person name="Voolstra C.R."/>
        </authorList>
    </citation>
    <scope>NUCLEOTIDE SEQUENCE [LARGE SCALE GENOMIC DNA]</scope>
    <source>
        <strain evidence="4 5">CCMP2467</strain>
    </source>
</reference>
<feature type="non-terminal residue" evidence="4">
    <location>
        <position position="369"/>
    </location>
</feature>
<dbReference type="InterPro" id="IPR011990">
    <property type="entry name" value="TPR-like_helical_dom_sf"/>
</dbReference>
<evidence type="ECO:0000313" key="4">
    <source>
        <dbReference type="EMBL" id="OLP77613.1"/>
    </source>
</evidence>
<organism evidence="4 5">
    <name type="scientific">Symbiodinium microadriaticum</name>
    <name type="common">Dinoflagellate</name>
    <name type="synonym">Zooxanthella microadriatica</name>
    <dbReference type="NCBI Taxonomy" id="2951"/>
    <lineage>
        <taxon>Eukaryota</taxon>
        <taxon>Sar</taxon>
        <taxon>Alveolata</taxon>
        <taxon>Dinophyceae</taxon>
        <taxon>Suessiales</taxon>
        <taxon>Symbiodiniaceae</taxon>
        <taxon>Symbiodinium</taxon>
    </lineage>
</organism>
<dbReference type="Gene3D" id="3.30.2350.10">
    <property type="entry name" value="Pseudouridine synthase"/>
    <property type="match status" value="1"/>
</dbReference>
<evidence type="ECO:0000256" key="2">
    <source>
        <dbReference type="PROSITE-ProRule" id="PRU00708"/>
    </source>
</evidence>
<accession>A0A1Q9C3W2</accession>
<dbReference type="Proteomes" id="UP000186817">
    <property type="component" value="Unassembled WGS sequence"/>
</dbReference>
<dbReference type="Gene3D" id="1.25.40.10">
    <property type="entry name" value="Tetratricopeptide repeat domain"/>
    <property type="match status" value="2"/>
</dbReference>
<dbReference type="InterPro" id="IPR020103">
    <property type="entry name" value="PsdUridine_synth_cat_dom_sf"/>
</dbReference>